<evidence type="ECO:0000256" key="5">
    <source>
        <dbReference type="ARBA" id="ARBA00024042"/>
    </source>
</evidence>
<dbReference type="Proteomes" id="UP000320239">
    <property type="component" value="Unassembled WGS sequence"/>
</dbReference>
<evidence type="ECO:0000256" key="3">
    <source>
        <dbReference type="ARBA" id="ARBA00022643"/>
    </source>
</evidence>
<feature type="binding site" evidence="7">
    <location>
        <begin position="294"/>
        <end position="298"/>
    </location>
    <ligand>
        <name>FMN</name>
        <dbReference type="ChEBI" id="CHEBI:58210"/>
    </ligand>
</feature>
<name>A0A561VIB7_ACTTI</name>
<evidence type="ECO:0000313" key="10">
    <source>
        <dbReference type="Proteomes" id="UP000320239"/>
    </source>
</evidence>
<evidence type="ECO:0000256" key="1">
    <source>
        <dbReference type="ARBA" id="ARBA00001917"/>
    </source>
</evidence>
<feature type="binding site" evidence="7">
    <location>
        <position position="136"/>
    </location>
    <ligand>
        <name>glyoxylate</name>
        <dbReference type="ChEBI" id="CHEBI:36655"/>
    </ligand>
</feature>
<keyword evidence="3 7" id="KW-0288">FMN</keyword>
<keyword evidence="4" id="KW-0560">Oxidoreductase</keyword>
<evidence type="ECO:0000256" key="6">
    <source>
        <dbReference type="PIRSR" id="PIRSR000138-1"/>
    </source>
</evidence>
<evidence type="ECO:0000259" key="8">
    <source>
        <dbReference type="PROSITE" id="PS51349"/>
    </source>
</evidence>
<evidence type="ECO:0000256" key="2">
    <source>
        <dbReference type="ARBA" id="ARBA00022630"/>
    </source>
</evidence>
<dbReference type="Gene3D" id="3.20.20.70">
    <property type="entry name" value="Aldolase class I"/>
    <property type="match status" value="1"/>
</dbReference>
<feature type="binding site" evidence="7">
    <location>
        <position position="171"/>
    </location>
    <ligand>
        <name>glyoxylate</name>
        <dbReference type="ChEBI" id="CHEBI:36655"/>
    </ligand>
</feature>
<dbReference type="PANTHER" id="PTHR10578">
    <property type="entry name" value="S -2-HYDROXY-ACID OXIDASE-RELATED"/>
    <property type="match status" value="1"/>
</dbReference>
<protein>
    <submittedName>
        <fullName evidence="9">4-hydroxymandelate oxidase</fullName>
    </submittedName>
</protein>
<dbReference type="InterPro" id="IPR013785">
    <property type="entry name" value="Aldolase_TIM"/>
</dbReference>
<dbReference type="PANTHER" id="PTHR10578:SF107">
    <property type="entry name" value="2-HYDROXYACID OXIDASE 1"/>
    <property type="match status" value="1"/>
</dbReference>
<dbReference type="FunFam" id="3.20.20.70:FF:000029">
    <property type="entry name" value="L-lactate dehydrogenase"/>
    <property type="match status" value="1"/>
</dbReference>
<comment type="similarity">
    <text evidence="5">Belongs to the FMN-dependent alpha-hydroxy acid dehydrogenase family.</text>
</comment>
<comment type="caution">
    <text evidence="9">The sequence shown here is derived from an EMBL/GenBank/DDBJ whole genome shotgun (WGS) entry which is preliminary data.</text>
</comment>
<feature type="binding site" evidence="7">
    <location>
        <position position="239"/>
    </location>
    <ligand>
        <name>FMN</name>
        <dbReference type="ChEBI" id="CHEBI:58210"/>
    </ligand>
</feature>
<comment type="cofactor">
    <cofactor evidence="1">
        <name>FMN</name>
        <dbReference type="ChEBI" id="CHEBI:58210"/>
    </cofactor>
</comment>
<dbReference type="GO" id="GO:0010181">
    <property type="term" value="F:FMN binding"/>
    <property type="evidence" value="ECO:0007669"/>
    <property type="project" value="InterPro"/>
</dbReference>
<feature type="binding site" evidence="7">
    <location>
        <position position="266"/>
    </location>
    <ligand>
        <name>glyoxylate</name>
        <dbReference type="ChEBI" id="CHEBI:36655"/>
    </ligand>
</feature>
<accession>A0A561VIB7</accession>
<feature type="binding site" evidence="7">
    <location>
        <position position="263"/>
    </location>
    <ligand>
        <name>glyoxylate</name>
        <dbReference type="ChEBI" id="CHEBI:36655"/>
    </ligand>
</feature>
<feature type="binding site" evidence="7">
    <location>
        <position position="162"/>
    </location>
    <ligand>
        <name>FMN</name>
        <dbReference type="ChEBI" id="CHEBI:58210"/>
    </ligand>
</feature>
<evidence type="ECO:0000256" key="7">
    <source>
        <dbReference type="PIRSR" id="PIRSR000138-2"/>
    </source>
</evidence>
<keyword evidence="10" id="KW-1185">Reference proteome</keyword>
<dbReference type="AlphaFoldDB" id="A0A561VIB7"/>
<feature type="binding site" evidence="7">
    <location>
        <begin position="85"/>
        <end position="87"/>
    </location>
    <ligand>
        <name>FMN</name>
        <dbReference type="ChEBI" id="CHEBI:58210"/>
    </ligand>
</feature>
<gene>
    <name evidence="9" type="ORF">FHX34_10693</name>
</gene>
<reference evidence="9 10" key="1">
    <citation type="submission" date="2019-06" db="EMBL/GenBank/DDBJ databases">
        <title>Sequencing the genomes of 1000 actinobacteria strains.</title>
        <authorList>
            <person name="Klenk H.-P."/>
        </authorList>
    </citation>
    <scope>NUCLEOTIDE SEQUENCE [LARGE SCALE GENOMIC DNA]</scope>
    <source>
        <strain evidence="9 10">DSM 43866</strain>
    </source>
</reference>
<dbReference type="PROSITE" id="PS00557">
    <property type="entry name" value="FMN_HYDROXY_ACID_DH_1"/>
    <property type="match status" value="1"/>
</dbReference>
<dbReference type="GO" id="GO:0016614">
    <property type="term" value="F:oxidoreductase activity, acting on CH-OH group of donors"/>
    <property type="evidence" value="ECO:0007669"/>
    <property type="project" value="UniProtKB-ARBA"/>
</dbReference>
<feature type="binding site" evidence="7">
    <location>
        <begin position="317"/>
        <end position="318"/>
    </location>
    <ligand>
        <name>FMN</name>
        <dbReference type="ChEBI" id="CHEBI:58210"/>
    </ligand>
</feature>
<evidence type="ECO:0000313" key="9">
    <source>
        <dbReference type="EMBL" id="TWG11363.1"/>
    </source>
</evidence>
<feature type="binding site" evidence="7">
    <location>
        <position position="134"/>
    </location>
    <ligand>
        <name>FMN</name>
        <dbReference type="ChEBI" id="CHEBI:58210"/>
    </ligand>
</feature>
<dbReference type="Pfam" id="PF01070">
    <property type="entry name" value="FMN_dh"/>
    <property type="match status" value="1"/>
</dbReference>
<dbReference type="InterPro" id="IPR037396">
    <property type="entry name" value="FMN_HAD"/>
</dbReference>
<dbReference type="PIRSF" id="PIRSF000138">
    <property type="entry name" value="Al-hdrx_acd_dh"/>
    <property type="match status" value="1"/>
</dbReference>
<dbReference type="RefSeq" id="WP_122978244.1">
    <property type="nucleotide sequence ID" value="NZ_BOMX01000136.1"/>
</dbReference>
<feature type="active site" description="Proton acceptor" evidence="6">
    <location>
        <position position="263"/>
    </location>
</feature>
<dbReference type="CDD" id="cd02809">
    <property type="entry name" value="alpha_hydroxyacid_oxid_FMN"/>
    <property type="match status" value="1"/>
</dbReference>
<keyword evidence="2 7" id="KW-0285">Flavoprotein</keyword>
<evidence type="ECO:0000256" key="4">
    <source>
        <dbReference type="ARBA" id="ARBA00023002"/>
    </source>
</evidence>
<sequence length="381" mass="40267">MGRTADRSAPWFHVEDFERSAAEALPGPVWDFVSGGAGDERTVDANRTAFAQVRLTPRILMGVAEPDPSTRLFGRELSMPVAVAPMAYQELMHPDGEPAVVRAAAAAGVPFTVATLGSRRLEELADLGADLWFQLYWLRDRGRVRELLARAEQAGCRCVMLTVDTPRLGRRLRDMRNGFALPASMSAANLVDPLQDLSHTGVQGESAVARHSTALLDPSLSWRDLDWLRQNTGLPLVLKGVLDARDAAQAARAGVDGLVVSNHGGRQFDAAPASLSALPDVVAAVGDTCPVLLDSGVRSGSDVLKALALGASGVLVGRPVLWALAAGGERGVARLLSVLHAELVDALALAGCPAVGPARELRVRLPECGWSGRTGRAAHDG</sequence>
<proteinExistence type="inferred from homology"/>
<dbReference type="InterPro" id="IPR008259">
    <property type="entry name" value="FMN_hydac_DH_AS"/>
</dbReference>
<dbReference type="OrthoDB" id="9770452at2"/>
<dbReference type="InterPro" id="IPR012133">
    <property type="entry name" value="Alpha-hydoxy_acid_DH_FMN"/>
</dbReference>
<feature type="binding site" evidence="7">
    <location>
        <position position="261"/>
    </location>
    <ligand>
        <name>FMN</name>
        <dbReference type="ChEBI" id="CHEBI:58210"/>
    </ligand>
</feature>
<dbReference type="PROSITE" id="PS51349">
    <property type="entry name" value="FMN_HYDROXY_ACID_DH_2"/>
    <property type="match status" value="1"/>
</dbReference>
<feature type="domain" description="FMN hydroxy acid dehydrogenase" evidence="8">
    <location>
        <begin position="6"/>
        <end position="368"/>
    </location>
</feature>
<dbReference type="EMBL" id="VIWY01000006">
    <property type="protein sequence ID" value="TWG11363.1"/>
    <property type="molecule type" value="Genomic_DNA"/>
</dbReference>
<organism evidence="9 10">
    <name type="scientific">Actinoplanes teichomyceticus</name>
    <dbReference type="NCBI Taxonomy" id="1867"/>
    <lineage>
        <taxon>Bacteria</taxon>
        <taxon>Bacillati</taxon>
        <taxon>Actinomycetota</taxon>
        <taxon>Actinomycetes</taxon>
        <taxon>Micromonosporales</taxon>
        <taxon>Micromonosporaceae</taxon>
        <taxon>Actinoplanes</taxon>
    </lineage>
</organism>
<dbReference type="SUPFAM" id="SSF51395">
    <property type="entry name" value="FMN-linked oxidoreductases"/>
    <property type="match status" value="1"/>
</dbReference>
<dbReference type="InterPro" id="IPR000262">
    <property type="entry name" value="FMN-dep_DH"/>
</dbReference>